<evidence type="ECO:0000256" key="2">
    <source>
        <dbReference type="ARBA" id="ARBA00050613"/>
    </source>
</evidence>
<dbReference type="InterPro" id="IPR001509">
    <property type="entry name" value="Epimerase_deHydtase"/>
</dbReference>
<sequence>MLTKFARYFNLTNLSRISVRTLPCSSSNLNSKADYTTNVQKNVLITGGLGQLGLDFANFLRGRYGRDNILLTDIKQPTEEALKSGRFEHLDVLDARRFEALVVENRIDLVIHFSAILSALGESNVQKAIDINIHSVHSVLEICRKHKVQLYCPSSIAAFGSTAPRNPTPDFTVQRPRTIYGVSKVHMELMGEYYAEKYGLDFRSLRYPGIISSDSMPGGGTTDYAVHIFYEIAARNKYSCFLREDSTLPMMFLPDCVRGTVKFLETPREKLKQYTYNLTAVSFNPKQLVDAMRPHFPQMEVTYEPDPVKQTIADTWPQVFDDSNARRDWGWNHKFGLEDMVQVMVDKVKSMK</sequence>
<feature type="domain" description="NAD-dependent epimerase/dehydratase" evidence="7">
    <location>
        <begin position="43"/>
        <end position="278"/>
    </location>
</feature>
<dbReference type="InterPro" id="IPR036291">
    <property type="entry name" value="NAD(P)-bd_dom_sf"/>
</dbReference>
<protein>
    <recommendedName>
        <fullName evidence="6">L-threonine 3-dehydrogenase, mitochondrial</fullName>
        <ecNumber evidence="5">1.1.1.103</ecNumber>
    </recommendedName>
</protein>
<comment type="similarity">
    <text evidence="1">Belongs to the NAD(P)-dependent epimerase/dehydratase family.</text>
</comment>
<comment type="function">
    <text evidence="3">Catalyzes the NAD(+)-dependent oxidation of L-threonine to 2-amino-3-ketobutyrate, mediating L-threonine catabolism.</text>
</comment>
<reference evidence="8 9" key="1">
    <citation type="journal article" date="2023" name="BMC Biol.">
        <title>The compact genome of the sponge Oopsacas minuta (Hexactinellida) is lacking key metazoan core genes.</title>
        <authorList>
            <person name="Santini S."/>
            <person name="Schenkelaars Q."/>
            <person name="Jourda C."/>
            <person name="Duchesne M."/>
            <person name="Belahbib H."/>
            <person name="Rocher C."/>
            <person name="Selva M."/>
            <person name="Riesgo A."/>
            <person name="Vervoort M."/>
            <person name="Leys S.P."/>
            <person name="Kodjabachian L."/>
            <person name="Le Bivic A."/>
            <person name="Borchiellini C."/>
            <person name="Claverie J.M."/>
            <person name="Renard E."/>
        </authorList>
    </citation>
    <scope>NUCLEOTIDE SEQUENCE [LARGE SCALE GENOMIC DNA]</scope>
    <source>
        <strain evidence="8">SPO-2</strain>
    </source>
</reference>
<dbReference type="PANTHER" id="PTHR42687:SF1">
    <property type="entry name" value="L-THREONINE 3-DEHYDROGENASE, MITOCHONDRIAL"/>
    <property type="match status" value="1"/>
</dbReference>
<dbReference type="GO" id="GO:0008743">
    <property type="term" value="F:L-threonine 3-dehydrogenase activity"/>
    <property type="evidence" value="ECO:0007669"/>
    <property type="project" value="UniProtKB-EC"/>
</dbReference>
<comment type="catalytic activity">
    <reaction evidence="2">
        <text>L-threonine + NAD(+) = (2S)-2-amino-3-oxobutanoate + NADH + H(+)</text>
        <dbReference type="Rhea" id="RHEA:13161"/>
        <dbReference type="ChEBI" id="CHEBI:15378"/>
        <dbReference type="ChEBI" id="CHEBI:57540"/>
        <dbReference type="ChEBI" id="CHEBI:57926"/>
        <dbReference type="ChEBI" id="CHEBI:57945"/>
        <dbReference type="ChEBI" id="CHEBI:78948"/>
        <dbReference type="EC" id="1.1.1.103"/>
    </reaction>
</comment>
<evidence type="ECO:0000256" key="6">
    <source>
        <dbReference type="ARBA" id="ARBA00069940"/>
    </source>
</evidence>
<dbReference type="SUPFAM" id="SSF51735">
    <property type="entry name" value="NAD(P)-binding Rossmann-fold domains"/>
    <property type="match status" value="1"/>
</dbReference>
<evidence type="ECO:0000256" key="4">
    <source>
        <dbReference type="ARBA" id="ARBA00060557"/>
    </source>
</evidence>
<dbReference type="EC" id="1.1.1.103" evidence="5"/>
<dbReference type="Pfam" id="PF01370">
    <property type="entry name" value="Epimerase"/>
    <property type="match status" value="1"/>
</dbReference>
<evidence type="ECO:0000313" key="8">
    <source>
        <dbReference type="EMBL" id="KAI6660508.1"/>
    </source>
</evidence>
<evidence type="ECO:0000259" key="7">
    <source>
        <dbReference type="Pfam" id="PF01370"/>
    </source>
</evidence>
<dbReference type="Proteomes" id="UP001165289">
    <property type="component" value="Unassembled WGS sequence"/>
</dbReference>
<organism evidence="8 9">
    <name type="scientific">Oopsacas minuta</name>
    <dbReference type="NCBI Taxonomy" id="111878"/>
    <lineage>
        <taxon>Eukaryota</taxon>
        <taxon>Metazoa</taxon>
        <taxon>Porifera</taxon>
        <taxon>Hexactinellida</taxon>
        <taxon>Hexasterophora</taxon>
        <taxon>Lyssacinosida</taxon>
        <taxon>Leucopsacidae</taxon>
        <taxon>Oopsacas</taxon>
    </lineage>
</organism>
<dbReference type="GO" id="GO:0006567">
    <property type="term" value="P:L-threonine catabolic process"/>
    <property type="evidence" value="ECO:0007669"/>
    <property type="project" value="TreeGrafter"/>
</dbReference>
<comment type="caution">
    <text evidence="8">The sequence shown here is derived from an EMBL/GenBank/DDBJ whole genome shotgun (WGS) entry which is preliminary data.</text>
</comment>
<evidence type="ECO:0000256" key="5">
    <source>
        <dbReference type="ARBA" id="ARBA00066604"/>
    </source>
</evidence>
<comment type="pathway">
    <text evidence="4">Amino-acid degradation; L-threonine degradation via oxydo-reductase pathway; glycine from L-threonine: step 1/2.</text>
</comment>
<evidence type="ECO:0000256" key="3">
    <source>
        <dbReference type="ARBA" id="ARBA00059023"/>
    </source>
</evidence>
<gene>
    <name evidence="8" type="ORF">LOD99_14092</name>
</gene>
<dbReference type="Gene3D" id="3.40.50.720">
    <property type="entry name" value="NAD(P)-binding Rossmann-like Domain"/>
    <property type="match status" value="1"/>
</dbReference>
<dbReference type="FunFam" id="3.40.50.720:FF:000077">
    <property type="entry name" value="L-threonine 3-dehydrogenase, mitochondrial"/>
    <property type="match status" value="1"/>
</dbReference>
<keyword evidence="9" id="KW-1185">Reference proteome</keyword>
<evidence type="ECO:0000256" key="1">
    <source>
        <dbReference type="ARBA" id="ARBA00007637"/>
    </source>
</evidence>
<evidence type="ECO:0000313" key="9">
    <source>
        <dbReference type="Proteomes" id="UP001165289"/>
    </source>
</evidence>
<dbReference type="InterPro" id="IPR051225">
    <property type="entry name" value="NAD(P)_epim/dehydratase"/>
</dbReference>
<accession>A0AAV7KGT6</accession>
<dbReference type="EMBL" id="JAKMXF010000033">
    <property type="protein sequence ID" value="KAI6660508.1"/>
    <property type="molecule type" value="Genomic_DNA"/>
</dbReference>
<proteinExistence type="inferred from homology"/>
<dbReference type="PANTHER" id="PTHR42687">
    <property type="entry name" value="L-THREONINE 3-DEHYDROGENASE"/>
    <property type="match status" value="1"/>
</dbReference>
<dbReference type="AlphaFoldDB" id="A0AAV7KGT6"/>
<name>A0AAV7KGT6_9METZ</name>